<gene>
    <name evidence="1" type="ORF">UBAL3_95950040</name>
</gene>
<accession>C6I0U1</accession>
<dbReference type="AlphaFoldDB" id="C6I0U1"/>
<keyword evidence="2" id="KW-1185">Reference proteome</keyword>
<reference evidence="1 2" key="1">
    <citation type="journal article" date="2009" name="Appl. Environ. Microbiol.">
        <title>Community genomic and proteomic analyses of chemoautotrophic iron-oxidizing "Leptospirillum rubarum" (Group II) and "Leptospirillum ferrodiazotrophum" (Group III) bacteria in acid mine drainage biofilms.</title>
        <authorList>
            <person name="Goltsman D.S."/>
            <person name="Denef V.J."/>
            <person name="Singer S.W."/>
            <person name="VerBerkmoes N.C."/>
            <person name="Lefsrud M."/>
            <person name="Mueller R.S."/>
            <person name="Dick G.J."/>
            <person name="Sun C.L."/>
            <person name="Wheeler K.E."/>
            <person name="Zemla A."/>
            <person name="Baker B.J."/>
            <person name="Hauser L."/>
            <person name="Land M."/>
            <person name="Shah M.B."/>
            <person name="Thelen M.P."/>
            <person name="Hettich R.L."/>
            <person name="Banfield J.F."/>
        </authorList>
    </citation>
    <scope>NUCLEOTIDE SEQUENCE [LARGE SCALE GENOMIC DNA]</scope>
</reference>
<evidence type="ECO:0000313" key="1">
    <source>
        <dbReference type="EMBL" id="EES51541.1"/>
    </source>
</evidence>
<dbReference type="InterPro" id="IPR049291">
    <property type="entry name" value="DUF6840"/>
</dbReference>
<protein>
    <submittedName>
        <fullName evidence="1">Uncharacterized protein</fullName>
    </submittedName>
</protein>
<dbReference type="Pfam" id="PF20786">
    <property type="entry name" value="DUF6840"/>
    <property type="match status" value="1"/>
</dbReference>
<dbReference type="Gene3D" id="3.30.70.2710">
    <property type="match status" value="1"/>
</dbReference>
<name>C6I0U1_9BACT</name>
<proteinExistence type="predicted"/>
<dbReference type="Proteomes" id="UP000009374">
    <property type="component" value="Unassembled WGS sequence"/>
</dbReference>
<organism evidence="1 2">
    <name type="scientific">Leptospirillum ferrodiazotrophum</name>
    <dbReference type="NCBI Taxonomy" id="412449"/>
    <lineage>
        <taxon>Bacteria</taxon>
        <taxon>Pseudomonadati</taxon>
        <taxon>Nitrospirota</taxon>
        <taxon>Nitrospiria</taxon>
        <taxon>Nitrospirales</taxon>
        <taxon>Nitrospiraceae</taxon>
        <taxon>Leptospirillum</taxon>
    </lineage>
</organism>
<evidence type="ECO:0000313" key="2">
    <source>
        <dbReference type="Proteomes" id="UP000009374"/>
    </source>
</evidence>
<dbReference type="EMBL" id="GG693888">
    <property type="protein sequence ID" value="EES51541.1"/>
    <property type="molecule type" value="Genomic_DNA"/>
</dbReference>
<sequence>MPVYSLVSRDPDHTGEIDLWHPDHLTEEEFGELLLEAMRWTSSSPWKDQVLETARYLIDKHGFRDAGGLIRISYPAEWSKNKVQGLLQDLLNRDRSD</sequence>